<proteinExistence type="predicted"/>
<name>E9GG37_DAPPU</name>
<accession>E9GG37</accession>
<dbReference type="InParanoid" id="E9GG37"/>
<dbReference type="HOGENOM" id="CLU_2887996_0_0_1"/>
<reference evidence="2 3" key="1">
    <citation type="journal article" date="2011" name="Science">
        <title>The ecoresponsive genome of Daphnia pulex.</title>
        <authorList>
            <person name="Colbourne J.K."/>
            <person name="Pfrender M.E."/>
            <person name="Gilbert D."/>
            <person name="Thomas W.K."/>
            <person name="Tucker A."/>
            <person name="Oakley T.H."/>
            <person name="Tokishita S."/>
            <person name="Aerts A."/>
            <person name="Arnold G.J."/>
            <person name="Basu M.K."/>
            <person name="Bauer D.J."/>
            <person name="Caceres C.E."/>
            <person name="Carmel L."/>
            <person name="Casola C."/>
            <person name="Choi J.H."/>
            <person name="Detter J.C."/>
            <person name="Dong Q."/>
            <person name="Dusheyko S."/>
            <person name="Eads B.D."/>
            <person name="Frohlich T."/>
            <person name="Geiler-Samerotte K.A."/>
            <person name="Gerlach D."/>
            <person name="Hatcher P."/>
            <person name="Jogdeo S."/>
            <person name="Krijgsveld J."/>
            <person name="Kriventseva E.V."/>
            <person name="Kultz D."/>
            <person name="Laforsch C."/>
            <person name="Lindquist E."/>
            <person name="Lopez J."/>
            <person name="Manak J.R."/>
            <person name="Muller J."/>
            <person name="Pangilinan J."/>
            <person name="Patwardhan R.P."/>
            <person name="Pitluck S."/>
            <person name="Pritham E.J."/>
            <person name="Rechtsteiner A."/>
            <person name="Rho M."/>
            <person name="Rogozin I.B."/>
            <person name="Sakarya O."/>
            <person name="Salamov A."/>
            <person name="Schaack S."/>
            <person name="Shapiro H."/>
            <person name="Shiga Y."/>
            <person name="Skalitzky C."/>
            <person name="Smith Z."/>
            <person name="Souvorov A."/>
            <person name="Sung W."/>
            <person name="Tang Z."/>
            <person name="Tsuchiya D."/>
            <person name="Tu H."/>
            <person name="Vos H."/>
            <person name="Wang M."/>
            <person name="Wolf Y.I."/>
            <person name="Yamagata H."/>
            <person name="Yamada T."/>
            <person name="Ye Y."/>
            <person name="Shaw J.R."/>
            <person name="Andrews J."/>
            <person name="Crease T.J."/>
            <person name="Tang H."/>
            <person name="Lucas S.M."/>
            <person name="Robertson H.M."/>
            <person name="Bork P."/>
            <person name="Koonin E.V."/>
            <person name="Zdobnov E.M."/>
            <person name="Grigoriev I.V."/>
            <person name="Lynch M."/>
            <person name="Boore J.L."/>
        </authorList>
    </citation>
    <scope>NUCLEOTIDE SEQUENCE [LARGE SCALE GENOMIC DNA]</scope>
</reference>
<organism evidence="2 3">
    <name type="scientific">Daphnia pulex</name>
    <name type="common">Water flea</name>
    <dbReference type="NCBI Taxonomy" id="6669"/>
    <lineage>
        <taxon>Eukaryota</taxon>
        <taxon>Metazoa</taxon>
        <taxon>Ecdysozoa</taxon>
        <taxon>Arthropoda</taxon>
        <taxon>Crustacea</taxon>
        <taxon>Branchiopoda</taxon>
        <taxon>Diplostraca</taxon>
        <taxon>Cladocera</taxon>
        <taxon>Anomopoda</taxon>
        <taxon>Daphniidae</taxon>
        <taxon>Daphnia</taxon>
    </lineage>
</organism>
<evidence type="ECO:0000313" key="3">
    <source>
        <dbReference type="Proteomes" id="UP000000305"/>
    </source>
</evidence>
<dbReference type="AlphaFoldDB" id="E9GG37"/>
<keyword evidence="3" id="KW-1185">Reference proteome</keyword>
<dbReference type="Proteomes" id="UP000000305">
    <property type="component" value="Unassembled WGS sequence"/>
</dbReference>
<feature type="region of interest" description="Disordered" evidence="1">
    <location>
        <begin position="1"/>
        <end position="21"/>
    </location>
</feature>
<gene>
    <name evidence="2" type="ORF">DAPPUDRAFT_242208</name>
</gene>
<dbReference type="EMBL" id="GL732543">
    <property type="protein sequence ID" value="EFX81561.1"/>
    <property type="molecule type" value="Genomic_DNA"/>
</dbReference>
<evidence type="ECO:0000313" key="2">
    <source>
        <dbReference type="EMBL" id="EFX81561.1"/>
    </source>
</evidence>
<evidence type="ECO:0000256" key="1">
    <source>
        <dbReference type="SAM" id="MobiDB-lite"/>
    </source>
</evidence>
<sequence length="63" mass="7123">MMSDSSAANGNAAKSEDSIQQSLRATALIRRETFTMMRIMISYSIPIRSLNTEKKLGNKWNTR</sequence>
<dbReference type="KEGG" id="dpx:DAPPUDRAFT_242208"/>
<protein>
    <submittedName>
        <fullName evidence="2">Uncharacterized protein</fullName>
    </submittedName>
</protein>